<feature type="transmembrane region" description="Helical" evidence="2">
    <location>
        <begin position="104"/>
        <end position="123"/>
    </location>
</feature>
<reference evidence="3 4" key="1">
    <citation type="journal article" date="2010" name="BMC Genomics">
        <title>Genome analysis and comparative genomics of a Giardia intestinalis assemblage E isolate.</title>
        <authorList>
            <person name="Jerlstrom-Hultqvist J."/>
            <person name="Franzen O."/>
            <person name="Ankarklev J."/>
            <person name="Xu F."/>
            <person name="Nohynkova E."/>
            <person name="Andersson J.O."/>
            <person name="Svard S.G."/>
            <person name="Andersson B."/>
        </authorList>
    </citation>
    <scope>NUCLEOTIDE SEQUENCE [LARGE SCALE GENOMIC DNA]</scope>
    <source>
        <strain evidence="3 4">P15</strain>
    </source>
</reference>
<dbReference type="EMBL" id="ACVC01000142">
    <property type="protein sequence ID" value="EFO63136.1"/>
    <property type="molecule type" value="Genomic_DNA"/>
</dbReference>
<comment type="caution">
    <text evidence="3">The sequence shown here is derived from an EMBL/GenBank/DDBJ whole genome shotgun (WGS) entry which is preliminary data.</text>
</comment>
<keyword evidence="2" id="KW-0812">Transmembrane</keyword>
<gene>
    <name evidence="3" type="ORF">GLP15_1042</name>
</gene>
<evidence type="ECO:0000313" key="3">
    <source>
        <dbReference type="EMBL" id="EFO63136.1"/>
    </source>
</evidence>
<dbReference type="OrthoDB" id="10257347at2759"/>
<feature type="transmembrane region" description="Helical" evidence="2">
    <location>
        <begin position="74"/>
        <end position="98"/>
    </location>
</feature>
<evidence type="ECO:0000256" key="1">
    <source>
        <dbReference type="SAM" id="MobiDB-lite"/>
    </source>
</evidence>
<keyword evidence="2" id="KW-0472">Membrane</keyword>
<feature type="compositionally biased region" description="Low complexity" evidence="1">
    <location>
        <begin position="398"/>
        <end position="410"/>
    </location>
</feature>
<feature type="transmembrane region" description="Helical" evidence="2">
    <location>
        <begin position="326"/>
        <end position="346"/>
    </location>
</feature>
<keyword evidence="2" id="KW-1133">Transmembrane helix</keyword>
<feature type="transmembrane region" description="Helical" evidence="2">
    <location>
        <begin position="240"/>
        <end position="258"/>
    </location>
</feature>
<evidence type="ECO:0000313" key="4">
    <source>
        <dbReference type="Proteomes" id="UP000008974"/>
    </source>
</evidence>
<feature type="transmembrane region" description="Helical" evidence="2">
    <location>
        <begin position="203"/>
        <end position="220"/>
    </location>
</feature>
<accession>E1F2Z2</accession>
<feature type="transmembrane region" description="Helical" evidence="2">
    <location>
        <begin position="47"/>
        <end position="67"/>
    </location>
</feature>
<dbReference type="Proteomes" id="UP000008974">
    <property type="component" value="Unassembled WGS sequence"/>
</dbReference>
<feature type="region of interest" description="Disordered" evidence="1">
    <location>
        <begin position="390"/>
        <end position="410"/>
    </location>
</feature>
<name>E1F2Z2_GIAIA</name>
<organism evidence="3 4">
    <name type="scientific">Giardia intestinalis (strain P15)</name>
    <name type="common">Giardia lamblia</name>
    <dbReference type="NCBI Taxonomy" id="658858"/>
    <lineage>
        <taxon>Eukaryota</taxon>
        <taxon>Metamonada</taxon>
        <taxon>Diplomonadida</taxon>
        <taxon>Hexamitidae</taxon>
        <taxon>Giardiinae</taxon>
        <taxon>Giardia</taxon>
    </lineage>
</organism>
<proteinExistence type="predicted"/>
<feature type="transmembrane region" description="Helical" evidence="2">
    <location>
        <begin position="159"/>
        <end position="182"/>
    </location>
</feature>
<feature type="transmembrane region" description="Helical" evidence="2">
    <location>
        <begin position="135"/>
        <end position="153"/>
    </location>
</feature>
<feature type="transmembrane region" description="Helical" evidence="2">
    <location>
        <begin position="352"/>
        <end position="370"/>
    </location>
</feature>
<dbReference type="PROSITE" id="PS51257">
    <property type="entry name" value="PROKAR_LIPOPROTEIN"/>
    <property type="match status" value="1"/>
</dbReference>
<dbReference type="VEuPathDB" id="GiardiaDB:GLP15_1042"/>
<dbReference type="OMA" id="GCTFGWF"/>
<dbReference type="AlphaFoldDB" id="E1F2Z2"/>
<evidence type="ECO:0000256" key="2">
    <source>
        <dbReference type="SAM" id="Phobius"/>
    </source>
</evidence>
<protein>
    <submittedName>
        <fullName evidence="3">Uncharacterized protein</fullName>
    </submittedName>
</protein>
<feature type="transmembrane region" description="Helical" evidence="2">
    <location>
        <begin position="293"/>
        <end position="314"/>
    </location>
</feature>
<feature type="transmembrane region" description="Helical" evidence="2">
    <location>
        <begin position="7"/>
        <end position="27"/>
    </location>
</feature>
<feature type="transmembrane region" description="Helical" evidence="2">
    <location>
        <begin position="265"/>
        <end position="287"/>
    </location>
</feature>
<sequence>MSWRMFLRYLAVLCINATAAGCTFGWFSFENSAFRQDWSSAKFMPAAYATGLLTFTVGGLLMALLLVRRLESSLGLVYAFLVMFSGELIGIACLILGVRLFPPFIFLGQVILNFFCAGSYTLSYRLEDRLPRIRVSITIGFAISTLVYQLTQIPIAPELSLGCWLVIHGAAVGFFLLTMWRIGIAPTLPSNLCHQLKLVMHRGLVWFSTLLVFAVILNQSYYFQTFNQRIDIFTSDEQKILVIVLSTTQALSSLAGLITALPLALAAVISTVLLSISGLSLCFPSTFLSTIIMMGPMTLGATGALSSVMGILYLETHCVEATSLCYAGMILGNVFGYVLSAFYRVFPWIDCLVGAVTPLSALCAAILIPLQRFVKTEQNFEKDNEYDVEDSIDYKNNGSSSVSVGGSSQP</sequence>